<evidence type="ECO:0000256" key="3">
    <source>
        <dbReference type="ARBA" id="ARBA00006576"/>
    </source>
</evidence>
<evidence type="ECO:0000256" key="10">
    <source>
        <dbReference type="ARBA" id="ARBA00049252"/>
    </source>
</evidence>
<accession>A0ABQ5U2Z1</accession>
<comment type="similarity">
    <text evidence="3 12">Belongs to the cytidine and deoxycytidylate deaminase family.</text>
</comment>
<evidence type="ECO:0000256" key="1">
    <source>
        <dbReference type="ARBA" id="ARBA00001947"/>
    </source>
</evidence>
<evidence type="ECO:0000256" key="9">
    <source>
        <dbReference type="ARBA" id="ARBA00032005"/>
    </source>
</evidence>
<dbReference type="InterPro" id="IPR016192">
    <property type="entry name" value="APOBEC/CMP_deaminase_Zn-bd"/>
</dbReference>
<reference evidence="14" key="2">
    <citation type="submission" date="2023-01" db="EMBL/GenBank/DDBJ databases">
        <title>Draft genome sequence of Sneathiella chinensis strain NBRC 103408.</title>
        <authorList>
            <person name="Sun Q."/>
            <person name="Mori K."/>
        </authorList>
    </citation>
    <scope>NUCLEOTIDE SEQUENCE</scope>
    <source>
        <strain evidence="14">NBRC 103408</strain>
    </source>
</reference>
<dbReference type="PROSITE" id="PS51747">
    <property type="entry name" value="CYT_DCMP_DEAMINASES_2"/>
    <property type="match status" value="1"/>
</dbReference>
<evidence type="ECO:0000313" key="14">
    <source>
        <dbReference type="EMBL" id="GLQ05613.1"/>
    </source>
</evidence>
<keyword evidence="15" id="KW-1185">Reference proteome</keyword>
<dbReference type="InterPro" id="IPR002125">
    <property type="entry name" value="CMP_dCMP_dom"/>
</dbReference>
<keyword evidence="6 12" id="KW-0479">Metal-binding</keyword>
<protein>
    <recommendedName>
        <fullName evidence="5 12">Cytidine deaminase</fullName>
        <ecNumber evidence="4 12">3.5.4.5</ecNumber>
    </recommendedName>
    <alternativeName>
        <fullName evidence="9 12">Cytidine aminohydrolase</fullName>
    </alternativeName>
</protein>
<comment type="function">
    <text evidence="2 12">This enzyme scavenges exogenous and endogenous cytidine and 2'-deoxycytidine for UMP synthesis.</text>
</comment>
<dbReference type="InterPro" id="IPR050202">
    <property type="entry name" value="Cyt/Deoxycyt_deaminase"/>
</dbReference>
<dbReference type="RefSeq" id="WP_169559597.1">
    <property type="nucleotide sequence ID" value="NZ_BSNF01000001.1"/>
</dbReference>
<dbReference type="Gene3D" id="3.40.140.10">
    <property type="entry name" value="Cytidine Deaminase, domain 2"/>
    <property type="match status" value="1"/>
</dbReference>
<dbReference type="NCBIfam" id="TIGR01354">
    <property type="entry name" value="cyt_deam_tetra"/>
    <property type="match status" value="1"/>
</dbReference>
<dbReference type="InterPro" id="IPR006262">
    <property type="entry name" value="Cyt_deam_tetra"/>
</dbReference>
<reference evidence="14" key="1">
    <citation type="journal article" date="2014" name="Int. J. Syst. Evol. Microbiol.">
        <title>Complete genome of a new Firmicutes species belonging to the dominant human colonic microbiota ('Ruminococcus bicirculans') reveals two chromosomes and a selective capacity to utilize plant glucans.</title>
        <authorList>
            <consortium name="NISC Comparative Sequencing Program"/>
            <person name="Wegmann U."/>
            <person name="Louis P."/>
            <person name="Goesmann A."/>
            <person name="Henrissat B."/>
            <person name="Duncan S.H."/>
            <person name="Flint H.J."/>
        </authorList>
    </citation>
    <scope>NUCLEOTIDE SEQUENCE</scope>
    <source>
        <strain evidence="14">NBRC 103408</strain>
    </source>
</reference>
<evidence type="ECO:0000256" key="5">
    <source>
        <dbReference type="ARBA" id="ARBA00018266"/>
    </source>
</evidence>
<keyword evidence="7 12" id="KW-0378">Hydrolase</keyword>
<gene>
    <name evidence="14" type="primary">cdd</name>
    <name evidence="14" type="ORF">GCM10007924_08340</name>
</gene>
<proteinExistence type="inferred from homology"/>
<dbReference type="Proteomes" id="UP001161409">
    <property type="component" value="Unassembled WGS sequence"/>
</dbReference>
<dbReference type="PANTHER" id="PTHR11644:SF2">
    <property type="entry name" value="CYTIDINE DEAMINASE"/>
    <property type="match status" value="1"/>
</dbReference>
<feature type="domain" description="CMP/dCMP-type deaminase" evidence="13">
    <location>
        <begin position="3"/>
        <end position="135"/>
    </location>
</feature>
<comment type="cofactor">
    <cofactor evidence="1 12">
        <name>Zn(2+)</name>
        <dbReference type="ChEBI" id="CHEBI:29105"/>
    </cofactor>
</comment>
<evidence type="ECO:0000256" key="2">
    <source>
        <dbReference type="ARBA" id="ARBA00003949"/>
    </source>
</evidence>
<evidence type="ECO:0000259" key="13">
    <source>
        <dbReference type="PROSITE" id="PS51747"/>
    </source>
</evidence>
<dbReference type="PANTHER" id="PTHR11644">
    <property type="entry name" value="CYTIDINE DEAMINASE"/>
    <property type="match status" value="1"/>
</dbReference>
<dbReference type="PROSITE" id="PS00903">
    <property type="entry name" value="CYT_DCMP_DEAMINASES_1"/>
    <property type="match status" value="1"/>
</dbReference>
<dbReference type="NCBIfam" id="NF004064">
    <property type="entry name" value="PRK05578.1"/>
    <property type="match status" value="1"/>
</dbReference>
<sequence length="135" mass="14493">MTKTTDSLHPLAEDILEQAYAPYSNFRVGAALKTEAGNIFTGCNVENVSFGLTQCAERNAIAKAVASEGPTMKIQEIFVANRNQDNQSVPCSPCGACRQVIAEFAASSDTLIHYQGQNGAVTVTMDALLPDSFRF</sequence>
<evidence type="ECO:0000256" key="6">
    <source>
        <dbReference type="ARBA" id="ARBA00022723"/>
    </source>
</evidence>
<evidence type="ECO:0000256" key="7">
    <source>
        <dbReference type="ARBA" id="ARBA00022801"/>
    </source>
</evidence>
<name>A0ABQ5U2Z1_9PROT</name>
<comment type="caution">
    <text evidence="14">The sequence shown here is derived from an EMBL/GenBank/DDBJ whole genome shotgun (WGS) entry which is preliminary data.</text>
</comment>
<comment type="catalytic activity">
    <reaction evidence="11 12">
        <text>cytidine + H2O + H(+) = uridine + NH4(+)</text>
        <dbReference type="Rhea" id="RHEA:16069"/>
        <dbReference type="ChEBI" id="CHEBI:15377"/>
        <dbReference type="ChEBI" id="CHEBI:15378"/>
        <dbReference type="ChEBI" id="CHEBI:16704"/>
        <dbReference type="ChEBI" id="CHEBI:17562"/>
        <dbReference type="ChEBI" id="CHEBI:28938"/>
        <dbReference type="EC" id="3.5.4.5"/>
    </reaction>
</comment>
<evidence type="ECO:0000256" key="4">
    <source>
        <dbReference type="ARBA" id="ARBA00012783"/>
    </source>
</evidence>
<organism evidence="14 15">
    <name type="scientific">Sneathiella chinensis</name>
    <dbReference type="NCBI Taxonomy" id="349750"/>
    <lineage>
        <taxon>Bacteria</taxon>
        <taxon>Pseudomonadati</taxon>
        <taxon>Pseudomonadota</taxon>
        <taxon>Alphaproteobacteria</taxon>
        <taxon>Sneathiellales</taxon>
        <taxon>Sneathiellaceae</taxon>
        <taxon>Sneathiella</taxon>
    </lineage>
</organism>
<keyword evidence="8 12" id="KW-0862">Zinc</keyword>
<evidence type="ECO:0000256" key="11">
    <source>
        <dbReference type="ARBA" id="ARBA00049558"/>
    </source>
</evidence>
<evidence type="ECO:0000256" key="12">
    <source>
        <dbReference type="RuleBase" id="RU364006"/>
    </source>
</evidence>
<dbReference type="EC" id="3.5.4.5" evidence="4 12"/>
<dbReference type="CDD" id="cd01283">
    <property type="entry name" value="cytidine_deaminase"/>
    <property type="match status" value="1"/>
</dbReference>
<dbReference type="SUPFAM" id="SSF53927">
    <property type="entry name" value="Cytidine deaminase-like"/>
    <property type="match status" value="1"/>
</dbReference>
<dbReference type="Pfam" id="PF00383">
    <property type="entry name" value="dCMP_cyt_deam_1"/>
    <property type="match status" value="1"/>
</dbReference>
<comment type="catalytic activity">
    <reaction evidence="10 12">
        <text>2'-deoxycytidine + H2O + H(+) = 2'-deoxyuridine + NH4(+)</text>
        <dbReference type="Rhea" id="RHEA:13433"/>
        <dbReference type="ChEBI" id="CHEBI:15377"/>
        <dbReference type="ChEBI" id="CHEBI:15378"/>
        <dbReference type="ChEBI" id="CHEBI:15698"/>
        <dbReference type="ChEBI" id="CHEBI:16450"/>
        <dbReference type="ChEBI" id="CHEBI:28938"/>
        <dbReference type="EC" id="3.5.4.5"/>
    </reaction>
</comment>
<dbReference type="EMBL" id="BSNF01000001">
    <property type="protein sequence ID" value="GLQ05613.1"/>
    <property type="molecule type" value="Genomic_DNA"/>
</dbReference>
<evidence type="ECO:0000313" key="15">
    <source>
        <dbReference type="Proteomes" id="UP001161409"/>
    </source>
</evidence>
<dbReference type="InterPro" id="IPR016193">
    <property type="entry name" value="Cytidine_deaminase-like"/>
</dbReference>
<evidence type="ECO:0000256" key="8">
    <source>
        <dbReference type="ARBA" id="ARBA00022833"/>
    </source>
</evidence>